<dbReference type="InterPro" id="IPR038770">
    <property type="entry name" value="Na+/solute_symporter_sf"/>
</dbReference>
<organism evidence="1 2">
    <name type="scientific">Pseudomonas syringae pv. spinaceae</name>
    <dbReference type="NCBI Taxonomy" id="264459"/>
    <lineage>
        <taxon>Bacteria</taxon>
        <taxon>Pseudomonadati</taxon>
        <taxon>Pseudomonadota</taxon>
        <taxon>Gammaproteobacteria</taxon>
        <taxon>Pseudomonadales</taxon>
        <taxon>Pseudomonadaceae</taxon>
        <taxon>Pseudomonas</taxon>
        <taxon>Pseudomonas syringae</taxon>
    </lineage>
</organism>
<dbReference type="PATRIC" id="fig|264459.3.peg.490"/>
<dbReference type="EMBL" id="LJRI01001156">
    <property type="protein sequence ID" value="KPY71923.1"/>
    <property type="molecule type" value="Genomic_DNA"/>
</dbReference>
<accession>A0A0Q0AD30</accession>
<evidence type="ECO:0000313" key="2">
    <source>
        <dbReference type="Proteomes" id="UP000050384"/>
    </source>
</evidence>
<comment type="caution">
    <text evidence="1">The sequence shown here is derived from an EMBL/GenBank/DDBJ whole genome shotgun (WGS) entry which is preliminary data.</text>
</comment>
<dbReference type="AlphaFoldDB" id="A0A0Q0AD30"/>
<proteinExistence type="predicted"/>
<dbReference type="RefSeq" id="WP_057427981.1">
    <property type="nucleotide sequence ID" value="NZ_LJRI01001156.1"/>
</dbReference>
<sequence>MMVVAFWLMALALFALATWAGRQLGLIPIVRQLLLATFGLPLLMLFWIEPHWQLSGAQLVSPVWLKSLYGLAFAIVLGQILSDVIDLRLDRQSLKIAVPSFLVPFLSGLACAAWLLPEQAWISSLAIGLVFAITAIPVLYLYLQHIDYPPAATRRLVQTAILIDLTCWSLFAIAQGSLHLSSLLLPLLGACVPLLYSLTFFILLMAAEHYRLNALIFGIGYLLCMARLGQAWVPPLSAAQRGFVQNRLAIPLLLTFGIVQINVHSALGELSALQLAVLIVLPIVSKLLGNWIGLRWAPPSFAGASRWRESVLLNIRGLSEIVFLNLLLQQQLISPALYFALMLMGLLATLLPALTGMGRVTVQPSLATAKPERNTCAHH</sequence>
<dbReference type="Gene3D" id="1.20.1530.20">
    <property type="match status" value="1"/>
</dbReference>
<dbReference type="Proteomes" id="UP000050384">
    <property type="component" value="Unassembled WGS sequence"/>
</dbReference>
<protein>
    <submittedName>
        <fullName evidence="1">Methyltryptophan oxidase</fullName>
    </submittedName>
</protein>
<reference evidence="1 2" key="1">
    <citation type="submission" date="2015-09" db="EMBL/GenBank/DDBJ databases">
        <title>Genome announcement of multiple Pseudomonas syringae strains.</title>
        <authorList>
            <person name="Thakur S."/>
            <person name="Wang P.W."/>
            <person name="Gong Y."/>
            <person name="Weir B.S."/>
            <person name="Guttman D.S."/>
        </authorList>
    </citation>
    <scope>NUCLEOTIDE SEQUENCE [LARGE SCALE GENOMIC DNA]</scope>
    <source>
        <strain evidence="1 2">ICMP16929</strain>
    </source>
</reference>
<name>A0A0Q0AD30_PSESX</name>
<evidence type="ECO:0000313" key="1">
    <source>
        <dbReference type="EMBL" id="KPY71923.1"/>
    </source>
</evidence>
<gene>
    <name evidence="1" type="ORF">ALO94_200235</name>
</gene>